<evidence type="ECO:0000313" key="2">
    <source>
        <dbReference type="Proteomes" id="UP000189337"/>
    </source>
</evidence>
<accession>A0AB73LKG0</accession>
<reference evidence="1 2" key="1">
    <citation type="submission" date="2017-01" db="EMBL/GenBank/DDBJ databases">
        <title>Comparative genomic analysis of Brazilian Leptospira santarosai.</title>
        <authorList>
            <person name="Moreno L.Z."/>
            <person name="Miraglia F."/>
            <person name="Kremer F.S."/>
            <person name="Eslabao M.R."/>
            <person name="Lilenbaum W."/>
            <person name="Dellagostin O.A."/>
            <person name="Moreno A.M."/>
        </authorList>
    </citation>
    <scope>NUCLEOTIDE SEQUENCE [LARGE SCALE GENOMIC DNA]</scope>
    <source>
        <strain evidence="1 2">M52/8-19</strain>
    </source>
</reference>
<dbReference type="EMBL" id="MTSU01000032">
    <property type="protein sequence ID" value="ONF90882.1"/>
    <property type="molecule type" value="Genomic_DNA"/>
</dbReference>
<evidence type="ECO:0000313" key="1">
    <source>
        <dbReference type="EMBL" id="ONF90882.1"/>
    </source>
</evidence>
<comment type="caution">
    <text evidence="1">The sequence shown here is derived from an EMBL/GenBank/DDBJ whole genome shotgun (WGS) entry which is preliminary data.</text>
</comment>
<dbReference type="Proteomes" id="UP000189337">
    <property type="component" value="Unassembled WGS sequence"/>
</dbReference>
<protein>
    <submittedName>
        <fullName evidence="1">Uncharacterized protein</fullName>
    </submittedName>
</protein>
<gene>
    <name evidence="1" type="ORF">BWD14_19095</name>
</gene>
<name>A0AB73LKG0_9LEPT</name>
<dbReference type="AlphaFoldDB" id="A0AB73LKG0"/>
<sequence length="216" mass="26494">MDLELRERIKRESKSFPRWLANTLSKNFEIKYHFFLRENRTVRKAWTPWSKAAEFSIKSFITYERQFKTRRNNRKLYWKYRSIQSANLVNKVYINNSDRKRTELSAESLNTFARKKDLRISVDPIQRKMAHLETNRLNCFAIDLEFLNERKRPQNWVETAKQNYLRILRTDFFLLNREFTNWNLCYKNNRGRLDLTQRKSAWYGFLKRNLCILIDS</sequence>
<organism evidence="1 2">
    <name type="scientific">Leptospira santarosai</name>
    <dbReference type="NCBI Taxonomy" id="28183"/>
    <lineage>
        <taxon>Bacteria</taxon>
        <taxon>Pseudomonadati</taxon>
        <taxon>Spirochaetota</taxon>
        <taxon>Spirochaetia</taxon>
        <taxon>Leptospirales</taxon>
        <taxon>Leptospiraceae</taxon>
        <taxon>Leptospira</taxon>
    </lineage>
</organism>
<proteinExistence type="predicted"/>